<feature type="region of interest" description="Disordered" evidence="1">
    <location>
        <begin position="28"/>
        <end position="60"/>
    </location>
</feature>
<feature type="compositionally biased region" description="Basic and acidic residues" evidence="1">
    <location>
        <begin position="48"/>
        <end position="60"/>
    </location>
</feature>
<organism evidence="2 3">
    <name type="scientific">Dendrothele bispora (strain CBS 962.96)</name>
    <dbReference type="NCBI Taxonomy" id="1314807"/>
    <lineage>
        <taxon>Eukaryota</taxon>
        <taxon>Fungi</taxon>
        <taxon>Dikarya</taxon>
        <taxon>Basidiomycota</taxon>
        <taxon>Agaricomycotina</taxon>
        <taxon>Agaricomycetes</taxon>
        <taxon>Agaricomycetidae</taxon>
        <taxon>Agaricales</taxon>
        <taxon>Agaricales incertae sedis</taxon>
        <taxon>Dendrothele</taxon>
    </lineage>
</organism>
<evidence type="ECO:0000313" key="3">
    <source>
        <dbReference type="Proteomes" id="UP000297245"/>
    </source>
</evidence>
<accession>A0A4S8KUV7</accession>
<gene>
    <name evidence="2" type="ORF">K435DRAFT_785937</name>
</gene>
<reference evidence="2 3" key="1">
    <citation type="journal article" date="2019" name="Nat. Ecol. Evol.">
        <title>Megaphylogeny resolves global patterns of mushroom evolution.</title>
        <authorList>
            <person name="Varga T."/>
            <person name="Krizsan K."/>
            <person name="Foldi C."/>
            <person name="Dima B."/>
            <person name="Sanchez-Garcia M."/>
            <person name="Sanchez-Ramirez S."/>
            <person name="Szollosi G.J."/>
            <person name="Szarkandi J.G."/>
            <person name="Papp V."/>
            <person name="Albert L."/>
            <person name="Andreopoulos W."/>
            <person name="Angelini C."/>
            <person name="Antonin V."/>
            <person name="Barry K.W."/>
            <person name="Bougher N.L."/>
            <person name="Buchanan P."/>
            <person name="Buyck B."/>
            <person name="Bense V."/>
            <person name="Catcheside P."/>
            <person name="Chovatia M."/>
            <person name="Cooper J."/>
            <person name="Damon W."/>
            <person name="Desjardin D."/>
            <person name="Finy P."/>
            <person name="Geml J."/>
            <person name="Haridas S."/>
            <person name="Hughes K."/>
            <person name="Justo A."/>
            <person name="Karasinski D."/>
            <person name="Kautmanova I."/>
            <person name="Kiss B."/>
            <person name="Kocsube S."/>
            <person name="Kotiranta H."/>
            <person name="LaButti K.M."/>
            <person name="Lechner B.E."/>
            <person name="Liimatainen K."/>
            <person name="Lipzen A."/>
            <person name="Lukacs Z."/>
            <person name="Mihaltcheva S."/>
            <person name="Morgado L.N."/>
            <person name="Niskanen T."/>
            <person name="Noordeloos M.E."/>
            <person name="Ohm R.A."/>
            <person name="Ortiz-Santana B."/>
            <person name="Ovrebo C."/>
            <person name="Racz N."/>
            <person name="Riley R."/>
            <person name="Savchenko A."/>
            <person name="Shiryaev A."/>
            <person name="Soop K."/>
            <person name="Spirin V."/>
            <person name="Szebenyi C."/>
            <person name="Tomsovsky M."/>
            <person name="Tulloss R.E."/>
            <person name="Uehling J."/>
            <person name="Grigoriev I.V."/>
            <person name="Vagvolgyi C."/>
            <person name="Papp T."/>
            <person name="Martin F.M."/>
            <person name="Miettinen O."/>
            <person name="Hibbett D.S."/>
            <person name="Nagy L.G."/>
        </authorList>
    </citation>
    <scope>NUCLEOTIDE SEQUENCE [LARGE SCALE GENOMIC DNA]</scope>
    <source>
        <strain evidence="2 3">CBS 962.96</strain>
    </source>
</reference>
<evidence type="ECO:0000313" key="2">
    <source>
        <dbReference type="EMBL" id="THU79248.1"/>
    </source>
</evidence>
<proteinExistence type="predicted"/>
<sequence>MLRKWIDLTQRSLVASNKILRVGLNTVRSHSSRTGGKPAFLVTTEYEQQDKQDKQIDQPE</sequence>
<name>A0A4S8KUV7_DENBC</name>
<keyword evidence="3" id="KW-1185">Reference proteome</keyword>
<dbReference type="AlphaFoldDB" id="A0A4S8KUV7"/>
<dbReference type="Proteomes" id="UP000297245">
    <property type="component" value="Unassembled WGS sequence"/>
</dbReference>
<protein>
    <submittedName>
        <fullName evidence="2">Uncharacterized protein</fullName>
    </submittedName>
</protein>
<dbReference type="EMBL" id="ML180054">
    <property type="protein sequence ID" value="THU79248.1"/>
    <property type="molecule type" value="Genomic_DNA"/>
</dbReference>
<evidence type="ECO:0000256" key="1">
    <source>
        <dbReference type="SAM" id="MobiDB-lite"/>
    </source>
</evidence>